<dbReference type="EMBL" id="BGZK01000353">
    <property type="protein sequence ID" value="GBP38741.1"/>
    <property type="molecule type" value="Genomic_DNA"/>
</dbReference>
<organism evidence="2 3">
    <name type="scientific">Eumeta variegata</name>
    <name type="common">Bagworm moth</name>
    <name type="synonym">Eumeta japonica</name>
    <dbReference type="NCBI Taxonomy" id="151549"/>
    <lineage>
        <taxon>Eukaryota</taxon>
        <taxon>Metazoa</taxon>
        <taxon>Ecdysozoa</taxon>
        <taxon>Arthropoda</taxon>
        <taxon>Hexapoda</taxon>
        <taxon>Insecta</taxon>
        <taxon>Pterygota</taxon>
        <taxon>Neoptera</taxon>
        <taxon>Endopterygota</taxon>
        <taxon>Lepidoptera</taxon>
        <taxon>Glossata</taxon>
        <taxon>Ditrysia</taxon>
        <taxon>Tineoidea</taxon>
        <taxon>Psychidae</taxon>
        <taxon>Oiketicinae</taxon>
        <taxon>Eumeta</taxon>
    </lineage>
</organism>
<accession>A0A4C1VJP1</accession>
<feature type="region of interest" description="Disordered" evidence="1">
    <location>
        <begin position="1"/>
        <end position="21"/>
    </location>
</feature>
<feature type="region of interest" description="Disordered" evidence="1">
    <location>
        <begin position="162"/>
        <end position="182"/>
    </location>
</feature>
<sequence>MGVQLGRNARTGPDRLHAGRLHRTRRRDQFKCLKFVTKKYICSHVSLPAEYGRRPAPAPARRPPRAHLHCGRCHCGHVGRRLISATSRLIEAVRSGSLTGHAYAFGNLAPPPCCDLVPLTITCTDSSAVDKMVTVTHGHSRPHRTHQFVAGLLAENRMSNERRSGLTAGGGEGSELPEFSFT</sequence>
<dbReference type="Proteomes" id="UP000299102">
    <property type="component" value="Unassembled WGS sequence"/>
</dbReference>
<evidence type="ECO:0000313" key="2">
    <source>
        <dbReference type="EMBL" id="GBP38741.1"/>
    </source>
</evidence>
<evidence type="ECO:0000256" key="1">
    <source>
        <dbReference type="SAM" id="MobiDB-lite"/>
    </source>
</evidence>
<protein>
    <submittedName>
        <fullName evidence="2">Uncharacterized protein</fullName>
    </submittedName>
</protein>
<proteinExistence type="predicted"/>
<name>A0A4C1VJP1_EUMVA</name>
<keyword evidence="3" id="KW-1185">Reference proteome</keyword>
<reference evidence="2 3" key="1">
    <citation type="journal article" date="2019" name="Commun. Biol.">
        <title>The bagworm genome reveals a unique fibroin gene that provides high tensile strength.</title>
        <authorList>
            <person name="Kono N."/>
            <person name="Nakamura H."/>
            <person name="Ohtoshi R."/>
            <person name="Tomita M."/>
            <person name="Numata K."/>
            <person name="Arakawa K."/>
        </authorList>
    </citation>
    <scope>NUCLEOTIDE SEQUENCE [LARGE SCALE GENOMIC DNA]</scope>
</reference>
<dbReference type="AlphaFoldDB" id="A0A4C1VJP1"/>
<gene>
    <name evidence="2" type="ORF">EVAR_22390_1</name>
</gene>
<comment type="caution">
    <text evidence="2">The sequence shown here is derived from an EMBL/GenBank/DDBJ whole genome shotgun (WGS) entry which is preliminary data.</text>
</comment>
<evidence type="ECO:0000313" key="3">
    <source>
        <dbReference type="Proteomes" id="UP000299102"/>
    </source>
</evidence>